<dbReference type="PANTHER" id="PTHR30270:SF0">
    <property type="entry name" value="THIAMINE-MONOPHOSPHATE KINASE"/>
    <property type="match status" value="1"/>
</dbReference>
<evidence type="ECO:0000259" key="1">
    <source>
        <dbReference type="Pfam" id="PF00586"/>
    </source>
</evidence>
<evidence type="ECO:0000313" key="4">
    <source>
        <dbReference type="Proteomes" id="UP001597182"/>
    </source>
</evidence>
<evidence type="ECO:0000259" key="2">
    <source>
        <dbReference type="Pfam" id="PF02769"/>
    </source>
</evidence>
<dbReference type="Gene3D" id="3.30.1330.10">
    <property type="entry name" value="PurM-like, N-terminal domain"/>
    <property type="match status" value="1"/>
</dbReference>
<sequence>MTQSDTPTDARVLDELVESVLANPGLHAKADIAVVGDVLGRTDWVAGPGDDGAVLPLAPTVGSDAGVVVCGEAIFPPFVKADPRGAGFAAVLANVNDIAAMGAVPMGIVDTIATSPEAGRLALAGMRTAAGLLDVPIVGGHLTAHDGEPAISAFAVGSVTDPALALSVTRAQPGQSLVVAAATVGTMNATFPFFRAFEERGDRCAGDVRLMPRLAREGVVVAAKDISMAGLVGSLAMLLEARGLGVTVDVDAVPAPADVPLTRWFNCFPSFGFLLCVPQGREDECLAAFAGRDLSAAVVGTLDDTGELALRRGDQRRLVMQLNEFLVTGLPR</sequence>
<gene>
    <name evidence="3" type="ORF">ACFQ34_05915</name>
</gene>
<protein>
    <submittedName>
        <fullName evidence="3">AIR synthase related protein</fullName>
    </submittedName>
</protein>
<dbReference type="SUPFAM" id="SSF56042">
    <property type="entry name" value="PurM C-terminal domain-like"/>
    <property type="match status" value="1"/>
</dbReference>
<dbReference type="Proteomes" id="UP001597182">
    <property type="component" value="Unassembled WGS sequence"/>
</dbReference>
<keyword evidence="4" id="KW-1185">Reference proteome</keyword>
<dbReference type="EMBL" id="JBHTMB010000040">
    <property type="protein sequence ID" value="MFD1232814.1"/>
    <property type="molecule type" value="Genomic_DNA"/>
</dbReference>
<feature type="domain" description="PurM-like C-terminal" evidence="2">
    <location>
        <begin position="208"/>
        <end position="310"/>
    </location>
</feature>
<reference evidence="4" key="1">
    <citation type="journal article" date="2019" name="Int. J. Syst. Evol. Microbiol.">
        <title>The Global Catalogue of Microorganisms (GCM) 10K type strain sequencing project: providing services to taxonomists for standard genome sequencing and annotation.</title>
        <authorList>
            <consortium name="The Broad Institute Genomics Platform"/>
            <consortium name="The Broad Institute Genome Sequencing Center for Infectious Disease"/>
            <person name="Wu L."/>
            <person name="Ma J."/>
        </authorList>
    </citation>
    <scope>NUCLEOTIDE SEQUENCE [LARGE SCALE GENOMIC DNA]</scope>
    <source>
        <strain evidence="4">CCUG 49018</strain>
    </source>
</reference>
<dbReference type="PANTHER" id="PTHR30270">
    <property type="entry name" value="THIAMINE-MONOPHOSPHATE KINASE"/>
    <property type="match status" value="1"/>
</dbReference>
<organism evidence="3 4">
    <name type="scientific">Pseudonocardia benzenivorans</name>
    <dbReference type="NCBI Taxonomy" id="228005"/>
    <lineage>
        <taxon>Bacteria</taxon>
        <taxon>Bacillati</taxon>
        <taxon>Actinomycetota</taxon>
        <taxon>Actinomycetes</taxon>
        <taxon>Pseudonocardiales</taxon>
        <taxon>Pseudonocardiaceae</taxon>
        <taxon>Pseudonocardia</taxon>
    </lineage>
</organism>
<dbReference type="SUPFAM" id="SSF55326">
    <property type="entry name" value="PurM N-terminal domain-like"/>
    <property type="match status" value="1"/>
</dbReference>
<dbReference type="InterPro" id="IPR010918">
    <property type="entry name" value="PurM-like_C_dom"/>
</dbReference>
<accession>A0ABW3VF08</accession>
<dbReference type="InterPro" id="IPR006283">
    <property type="entry name" value="ThiL-like"/>
</dbReference>
<dbReference type="RefSeq" id="WP_339124727.1">
    <property type="nucleotide sequence ID" value="NZ_BAABKS010000067.1"/>
</dbReference>
<dbReference type="InterPro" id="IPR016188">
    <property type="entry name" value="PurM-like_N"/>
</dbReference>
<feature type="domain" description="PurM-like N-terminal" evidence="1">
    <location>
        <begin position="49"/>
        <end position="159"/>
    </location>
</feature>
<dbReference type="Pfam" id="PF00586">
    <property type="entry name" value="AIRS"/>
    <property type="match status" value="1"/>
</dbReference>
<proteinExistence type="predicted"/>
<dbReference type="Pfam" id="PF02769">
    <property type="entry name" value="AIRS_C"/>
    <property type="match status" value="1"/>
</dbReference>
<dbReference type="InterPro" id="IPR036921">
    <property type="entry name" value="PurM-like_N_sf"/>
</dbReference>
<dbReference type="Gene3D" id="3.90.650.10">
    <property type="entry name" value="PurM-like C-terminal domain"/>
    <property type="match status" value="1"/>
</dbReference>
<name>A0ABW3VF08_9PSEU</name>
<comment type="caution">
    <text evidence="3">The sequence shown here is derived from an EMBL/GenBank/DDBJ whole genome shotgun (WGS) entry which is preliminary data.</text>
</comment>
<dbReference type="InterPro" id="IPR036676">
    <property type="entry name" value="PurM-like_C_sf"/>
</dbReference>
<evidence type="ECO:0000313" key="3">
    <source>
        <dbReference type="EMBL" id="MFD1232814.1"/>
    </source>
</evidence>